<reference evidence="1 2" key="1">
    <citation type="submission" date="2019-07" db="EMBL/GenBank/DDBJ databases">
        <authorList>
            <person name="Chang H.-W."/>
            <person name="Raman A."/>
            <person name="Venkatesh S."/>
            <person name="Gehrig J."/>
        </authorList>
    </citation>
    <scope>NUCLEOTIDE SEQUENCE [LARGE SCALE GENOMIC DNA]</scope>
    <source>
        <strain evidence="1">Bifidobacterium_pseudocatenulatum_LFYP_29</strain>
    </source>
</reference>
<name>A0AAX3IWG8_BIFPS</name>
<organism evidence="1 2">
    <name type="scientific">Bifidobacterium pseudocatenulatum</name>
    <dbReference type="NCBI Taxonomy" id="28026"/>
    <lineage>
        <taxon>Bacteria</taxon>
        <taxon>Bacillati</taxon>
        <taxon>Actinomycetota</taxon>
        <taxon>Actinomycetes</taxon>
        <taxon>Bifidobacteriales</taxon>
        <taxon>Bifidobacteriaceae</taxon>
        <taxon>Bifidobacterium</taxon>
    </lineage>
</organism>
<evidence type="ECO:0000313" key="1">
    <source>
        <dbReference type="EMBL" id="VUX63877.1"/>
    </source>
</evidence>
<dbReference type="AlphaFoldDB" id="A0AAX3IWG8"/>
<proteinExistence type="predicted"/>
<sequence>MDRTMPTLRKVLRENDFETFIEKIEKIENLKIAPFLLRRQYCPAIDD</sequence>
<dbReference type="Proteomes" id="UP000331308">
    <property type="component" value="Unassembled WGS sequence"/>
</dbReference>
<comment type="caution">
    <text evidence="1">The sequence shown here is derived from an EMBL/GenBank/DDBJ whole genome shotgun (WGS) entry which is preliminary data.</text>
</comment>
<dbReference type="EMBL" id="CABHOD010000007">
    <property type="protein sequence ID" value="VUX63877.1"/>
    <property type="molecule type" value="Genomic_DNA"/>
</dbReference>
<protein>
    <submittedName>
        <fullName evidence="1">Uncharacterized protein</fullName>
    </submittedName>
</protein>
<accession>A0AAX3IWG8</accession>
<gene>
    <name evidence="1" type="ORF">BPLFYP29_01108</name>
</gene>
<evidence type="ECO:0000313" key="2">
    <source>
        <dbReference type="Proteomes" id="UP000331308"/>
    </source>
</evidence>